<evidence type="ECO:0000256" key="1">
    <source>
        <dbReference type="ARBA" id="ARBA00022630"/>
    </source>
</evidence>
<evidence type="ECO:0000313" key="5">
    <source>
        <dbReference type="EMBL" id="TET92340.1"/>
    </source>
</evidence>
<dbReference type="EMBL" id="SOIJ01000222">
    <property type="protein sequence ID" value="TET92340.1"/>
    <property type="molecule type" value="Genomic_DNA"/>
</dbReference>
<dbReference type="InterPro" id="IPR051796">
    <property type="entry name" value="ISF_SsuE-like"/>
</dbReference>
<evidence type="ECO:0000256" key="3">
    <source>
        <dbReference type="SAM" id="Phobius"/>
    </source>
</evidence>
<proteinExistence type="predicted"/>
<accession>A0A523YLC5</accession>
<gene>
    <name evidence="5" type="ORF">E3J33_03940</name>
</gene>
<evidence type="ECO:0000313" key="6">
    <source>
        <dbReference type="Proteomes" id="UP000316925"/>
    </source>
</evidence>
<keyword evidence="3" id="KW-0812">Transmembrane</keyword>
<feature type="domain" description="NADPH-dependent FMN reductase-like" evidence="4">
    <location>
        <begin position="21"/>
        <end position="172"/>
    </location>
</feature>
<dbReference type="InterPro" id="IPR005025">
    <property type="entry name" value="FMN_Rdtase-like_dom"/>
</dbReference>
<comment type="caution">
    <text evidence="5">The sequence shown here is derived from an EMBL/GenBank/DDBJ whole genome shotgun (WGS) entry which is preliminary data.</text>
</comment>
<name>A0A523YLC5_UNCAE</name>
<feature type="transmembrane region" description="Helical" evidence="3">
    <location>
        <begin position="155"/>
        <end position="173"/>
    </location>
</feature>
<evidence type="ECO:0000256" key="2">
    <source>
        <dbReference type="ARBA" id="ARBA00022643"/>
    </source>
</evidence>
<dbReference type="Gene3D" id="3.40.50.360">
    <property type="match status" value="1"/>
</dbReference>
<keyword evidence="3" id="KW-0472">Membrane</keyword>
<organism evidence="5 6">
    <name type="scientific">Aerophobetes bacterium</name>
    <dbReference type="NCBI Taxonomy" id="2030807"/>
    <lineage>
        <taxon>Bacteria</taxon>
        <taxon>Candidatus Aerophobota</taxon>
    </lineage>
</organism>
<dbReference type="Pfam" id="PF03358">
    <property type="entry name" value="FMN_red"/>
    <property type="match status" value="1"/>
</dbReference>
<dbReference type="GO" id="GO:0016491">
    <property type="term" value="F:oxidoreductase activity"/>
    <property type="evidence" value="ECO:0007669"/>
    <property type="project" value="InterPro"/>
</dbReference>
<reference evidence="5 6" key="1">
    <citation type="submission" date="2019-03" db="EMBL/GenBank/DDBJ databases">
        <title>Metabolic potential of uncultured bacteria and archaea associated with petroleum seepage in deep-sea sediments.</title>
        <authorList>
            <person name="Dong X."/>
            <person name="Hubert C."/>
        </authorList>
    </citation>
    <scope>NUCLEOTIDE SEQUENCE [LARGE SCALE GENOMIC DNA]</scope>
    <source>
        <strain evidence="5">E29_bin28</strain>
    </source>
</reference>
<keyword evidence="3" id="KW-1133">Transmembrane helix</keyword>
<keyword evidence="1" id="KW-0285">Flavoprotein</keyword>
<keyword evidence="2" id="KW-0288">FMN</keyword>
<protein>
    <submittedName>
        <fullName evidence="5">Flavodoxin family protein</fullName>
    </submittedName>
</protein>
<dbReference type="PANTHER" id="PTHR43278">
    <property type="entry name" value="NAD(P)H-DEPENDENT FMN-CONTAINING OXIDOREDUCTASE YWQN-RELATED"/>
    <property type="match status" value="1"/>
</dbReference>
<sequence length="210" mass="23586">MIRQFAVLCHTNTSTKEEQKMKIIAVNGSPRKGGNTDLLLDEMSRIIERNQIETETIFLRDLELKPCDACKYCRQHPGKCHIKDDFPPLFEKSLAAEGIILATPVYFGSATPPIKAFMDRVGYAAKGMKRPLERKIGAGVVVARRAGQNFTLAQLYFFFAVLGIIIVPSPHYWTIAFGREKGKVAEDEEGMITMGKLAENMVWLAKKLYS</sequence>
<dbReference type="PANTHER" id="PTHR43278:SF4">
    <property type="entry name" value="NAD(P)H-DEPENDENT FMN-CONTAINING OXIDOREDUCTASE YWQN-RELATED"/>
    <property type="match status" value="1"/>
</dbReference>
<evidence type="ECO:0000259" key="4">
    <source>
        <dbReference type="Pfam" id="PF03358"/>
    </source>
</evidence>
<dbReference type="AlphaFoldDB" id="A0A523YLC5"/>
<dbReference type="InterPro" id="IPR029039">
    <property type="entry name" value="Flavoprotein-like_sf"/>
</dbReference>
<dbReference type="Proteomes" id="UP000316925">
    <property type="component" value="Unassembled WGS sequence"/>
</dbReference>
<dbReference type="SUPFAM" id="SSF52218">
    <property type="entry name" value="Flavoproteins"/>
    <property type="match status" value="1"/>
</dbReference>